<dbReference type="CDD" id="cd00833">
    <property type="entry name" value="PKS"/>
    <property type="match status" value="1"/>
</dbReference>
<dbReference type="PANTHER" id="PTHR43775:SF22">
    <property type="entry name" value="SYNTHASE, PUTATIVE (JCVI)-RELATED"/>
    <property type="match status" value="1"/>
</dbReference>
<evidence type="ECO:0000313" key="13">
    <source>
        <dbReference type="Proteomes" id="UP000582016"/>
    </source>
</evidence>
<dbReference type="InterPro" id="IPR023213">
    <property type="entry name" value="CAT-like_dom_sf"/>
</dbReference>
<dbReference type="Pfam" id="PF02801">
    <property type="entry name" value="Ketoacyl-synt_C"/>
    <property type="match status" value="1"/>
</dbReference>
<evidence type="ECO:0000256" key="1">
    <source>
        <dbReference type="ARBA" id="ARBA00022450"/>
    </source>
</evidence>
<dbReference type="Pfam" id="PF00698">
    <property type="entry name" value="Acyl_transf_1"/>
    <property type="match status" value="1"/>
</dbReference>
<feature type="active site" description="Proton donor; for dehydratase activity" evidence="8">
    <location>
        <position position="1140"/>
    </location>
</feature>
<dbReference type="GO" id="GO:0016491">
    <property type="term" value="F:oxidoreductase activity"/>
    <property type="evidence" value="ECO:0007669"/>
    <property type="project" value="UniProtKB-KW"/>
</dbReference>
<dbReference type="Gene3D" id="3.30.559.70">
    <property type="entry name" value="Choline/Carnitine o-acyltransferase, domain 2"/>
    <property type="match status" value="1"/>
</dbReference>
<dbReference type="InterPro" id="IPR020841">
    <property type="entry name" value="PKS_Beta-ketoAc_synthase_dom"/>
</dbReference>
<keyword evidence="7" id="KW-0012">Acyltransferase</keyword>
<dbReference type="Pfam" id="PF08242">
    <property type="entry name" value="Methyltransf_12"/>
    <property type="match status" value="1"/>
</dbReference>
<accession>A0A8H5I9D7</accession>
<dbReference type="InterPro" id="IPR049552">
    <property type="entry name" value="PKS_DH_N"/>
</dbReference>
<dbReference type="SUPFAM" id="SSF51735">
    <property type="entry name" value="NAD(P)-binding Rossmann-fold domains"/>
    <property type="match status" value="2"/>
</dbReference>
<dbReference type="InterPro" id="IPR013217">
    <property type="entry name" value="Methyltransf_12"/>
</dbReference>
<dbReference type="Pfam" id="PF21089">
    <property type="entry name" value="PKS_DH_N"/>
    <property type="match status" value="1"/>
</dbReference>
<proteinExistence type="predicted"/>
<keyword evidence="5" id="KW-0560">Oxidoreductase</keyword>
<dbReference type="InterPro" id="IPR014043">
    <property type="entry name" value="Acyl_transferase_dom"/>
</dbReference>
<gene>
    <name evidence="12" type="ORF">FPHYL_13728</name>
</gene>
<feature type="domain" description="Ketosynthase family 3 (KS3)" evidence="10">
    <location>
        <begin position="6"/>
        <end position="430"/>
    </location>
</feature>
<dbReference type="InterPro" id="IPR020807">
    <property type="entry name" value="PKS_DH"/>
</dbReference>
<dbReference type="Proteomes" id="UP000582016">
    <property type="component" value="Unassembled WGS sequence"/>
</dbReference>
<organism evidence="12 13">
    <name type="scientific">Fusarium phyllophilum</name>
    <dbReference type="NCBI Taxonomy" id="47803"/>
    <lineage>
        <taxon>Eukaryota</taxon>
        <taxon>Fungi</taxon>
        <taxon>Dikarya</taxon>
        <taxon>Ascomycota</taxon>
        <taxon>Pezizomycotina</taxon>
        <taxon>Sordariomycetes</taxon>
        <taxon>Hypocreomycetidae</taxon>
        <taxon>Hypocreales</taxon>
        <taxon>Nectriaceae</taxon>
        <taxon>Fusarium</taxon>
        <taxon>Fusarium fujikuroi species complex</taxon>
    </lineage>
</organism>
<dbReference type="Gene3D" id="3.40.47.10">
    <property type="match status" value="1"/>
</dbReference>
<dbReference type="SMART" id="SM00827">
    <property type="entry name" value="PKS_AT"/>
    <property type="match status" value="1"/>
</dbReference>
<dbReference type="PROSITE" id="PS50075">
    <property type="entry name" value="CARRIER"/>
    <property type="match status" value="1"/>
</dbReference>
<dbReference type="Gene3D" id="3.40.366.10">
    <property type="entry name" value="Malonyl-Coenzyme A Acyl Carrier Protein, domain 2"/>
    <property type="match status" value="1"/>
</dbReference>
<evidence type="ECO:0000256" key="4">
    <source>
        <dbReference type="ARBA" id="ARBA00022857"/>
    </source>
</evidence>
<dbReference type="InterPro" id="IPR049551">
    <property type="entry name" value="PKS_DH_C"/>
</dbReference>
<dbReference type="OrthoDB" id="329835at2759"/>
<dbReference type="SUPFAM" id="SSF53901">
    <property type="entry name" value="Thiolase-like"/>
    <property type="match status" value="1"/>
</dbReference>
<dbReference type="GO" id="GO:0006633">
    <property type="term" value="P:fatty acid biosynthetic process"/>
    <property type="evidence" value="ECO:0007669"/>
    <property type="project" value="TreeGrafter"/>
</dbReference>
<dbReference type="CDD" id="cd02440">
    <property type="entry name" value="AdoMet_MTases"/>
    <property type="match status" value="1"/>
</dbReference>
<dbReference type="Gene3D" id="3.40.50.150">
    <property type="entry name" value="Vaccinia Virus protein VP39"/>
    <property type="match status" value="1"/>
</dbReference>
<feature type="active site" description="Proton acceptor; for dehydratase activity" evidence="8">
    <location>
        <position position="946"/>
    </location>
</feature>
<keyword evidence="2" id="KW-0597">Phosphoprotein</keyword>
<dbReference type="SMART" id="SM00822">
    <property type="entry name" value="PKS_KR"/>
    <property type="match status" value="1"/>
</dbReference>
<dbReference type="SMART" id="SM00826">
    <property type="entry name" value="PKS_DH"/>
    <property type="match status" value="1"/>
</dbReference>
<dbReference type="Pfam" id="PF08659">
    <property type="entry name" value="KR"/>
    <property type="match status" value="1"/>
</dbReference>
<evidence type="ECO:0000259" key="11">
    <source>
        <dbReference type="PROSITE" id="PS52019"/>
    </source>
</evidence>
<feature type="region of interest" description="C-terminal hotdog fold" evidence="8">
    <location>
        <begin position="1075"/>
        <end position="1230"/>
    </location>
</feature>
<dbReference type="InterPro" id="IPR050091">
    <property type="entry name" value="PKS_NRPS_Biosynth_Enz"/>
</dbReference>
<keyword evidence="3" id="KW-0808">Transferase</keyword>
<dbReference type="InterPro" id="IPR011032">
    <property type="entry name" value="GroES-like_sf"/>
</dbReference>
<dbReference type="InterPro" id="IPR029063">
    <property type="entry name" value="SAM-dependent_MTases_sf"/>
</dbReference>
<dbReference type="InterPro" id="IPR032821">
    <property type="entry name" value="PKS_assoc"/>
</dbReference>
<evidence type="ECO:0000259" key="9">
    <source>
        <dbReference type="PROSITE" id="PS50075"/>
    </source>
</evidence>
<keyword evidence="4" id="KW-0521">NADP</keyword>
<dbReference type="InterPro" id="IPR014031">
    <property type="entry name" value="Ketoacyl_synth_C"/>
</dbReference>
<dbReference type="SUPFAM" id="SSF52151">
    <property type="entry name" value="FabD/lysophospholipase-like"/>
    <property type="match status" value="1"/>
</dbReference>
<dbReference type="InterPro" id="IPR042231">
    <property type="entry name" value="Cho/carn_acyl_trans_2"/>
</dbReference>
<dbReference type="SUPFAM" id="SSF53335">
    <property type="entry name" value="S-adenosyl-L-methionine-dependent methyltransferases"/>
    <property type="match status" value="1"/>
</dbReference>
<dbReference type="InterPro" id="IPR016039">
    <property type="entry name" value="Thiolase-like"/>
</dbReference>
<dbReference type="InterPro" id="IPR009081">
    <property type="entry name" value="PP-bd_ACP"/>
</dbReference>
<dbReference type="InterPro" id="IPR020843">
    <property type="entry name" value="ER"/>
</dbReference>
<dbReference type="SUPFAM" id="SSF55048">
    <property type="entry name" value="Probable ACP-binding domain of malonyl-CoA ACP transacylase"/>
    <property type="match status" value="1"/>
</dbReference>
<keyword evidence="1" id="KW-0596">Phosphopantetheine</keyword>
<dbReference type="InterPro" id="IPR056501">
    <property type="entry name" value="NAD-bd_HRPKS_sdrA"/>
</dbReference>
<dbReference type="Pfam" id="PF00755">
    <property type="entry name" value="Carn_acyltransf"/>
    <property type="match status" value="1"/>
</dbReference>
<dbReference type="InterPro" id="IPR036736">
    <property type="entry name" value="ACP-like_sf"/>
</dbReference>
<dbReference type="GO" id="GO:0044550">
    <property type="term" value="P:secondary metabolite biosynthetic process"/>
    <property type="evidence" value="ECO:0007669"/>
    <property type="project" value="TreeGrafter"/>
</dbReference>
<dbReference type="SUPFAM" id="SSF50129">
    <property type="entry name" value="GroES-like"/>
    <property type="match status" value="1"/>
</dbReference>
<dbReference type="InterPro" id="IPR016035">
    <property type="entry name" value="Acyl_Trfase/lysoPLipase"/>
</dbReference>
<dbReference type="InterPro" id="IPR039551">
    <property type="entry name" value="Cho/carn_acyl_trans"/>
</dbReference>
<dbReference type="SMART" id="SM00825">
    <property type="entry name" value="PKS_KS"/>
    <property type="match status" value="1"/>
</dbReference>
<dbReference type="Pfam" id="PF00109">
    <property type="entry name" value="ketoacyl-synt"/>
    <property type="match status" value="1"/>
</dbReference>
<feature type="domain" description="PKS/mFAS DH" evidence="11">
    <location>
        <begin position="914"/>
        <end position="1230"/>
    </location>
</feature>
<dbReference type="PROSITE" id="PS52004">
    <property type="entry name" value="KS3_2"/>
    <property type="match status" value="1"/>
</dbReference>
<evidence type="ECO:0000256" key="3">
    <source>
        <dbReference type="ARBA" id="ARBA00022679"/>
    </source>
</evidence>
<evidence type="ECO:0000313" key="12">
    <source>
        <dbReference type="EMBL" id="KAF5532714.1"/>
    </source>
</evidence>
<feature type="domain" description="Carrier" evidence="9">
    <location>
        <begin position="2408"/>
        <end position="2490"/>
    </location>
</feature>
<dbReference type="InterPro" id="IPR014030">
    <property type="entry name" value="Ketoacyl_synth_N"/>
</dbReference>
<name>A0A8H5I9D7_9HYPO</name>
<evidence type="ECO:0000256" key="5">
    <source>
        <dbReference type="ARBA" id="ARBA00023002"/>
    </source>
</evidence>
<evidence type="ECO:0000256" key="7">
    <source>
        <dbReference type="ARBA" id="ARBA00023315"/>
    </source>
</evidence>
<protein>
    <submittedName>
        <fullName evidence="12">Polyketide synthase</fullName>
    </submittedName>
</protein>
<dbReference type="InterPro" id="IPR001227">
    <property type="entry name" value="Ac_transferase_dom_sf"/>
</dbReference>
<keyword evidence="13" id="KW-1185">Reference proteome</keyword>
<dbReference type="Pfam" id="PF14765">
    <property type="entry name" value="PS-DH"/>
    <property type="match status" value="1"/>
</dbReference>
<dbReference type="InterPro" id="IPR049900">
    <property type="entry name" value="PKS_mFAS_DH"/>
</dbReference>
<dbReference type="EMBL" id="JAAOAQ010000886">
    <property type="protein sequence ID" value="KAF5532714.1"/>
    <property type="molecule type" value="Genomic_DNA"/>
</dbReference>
<reference evidence="12 13" key="1">
    <citation type="submission" date="2020-05" db="EMBL/GenBank/DDBJ databases">
        <title>Identification and distribution of gene clusters putatively required for synthesis of sphingolipid metabolism inhibitors in phylogenetically diverse species of the filamentous fungus Fusarium.</title>
        <authorList>
            <person name="Kim H.-S."/>
            <person name="Busman M."/>
            <person name="Brown D.W."/>
            <person name="Divon H."/>
            <person name="Uhlig S."/>
            <person name="Proctor R.H."/>
        </authorList>
    </citation>
    <scope>NUCLEOTIDE SEQUENCE [LARGE SCALE GENOMIC DNA]</scope>
    <source>
        <strain evidence="12 13">NRRL 13617</strain>
    </source>
</reference>
<dbReference type="GO" id="GO:0004312">
    <property type="term" value="F:fatty acid synthase activity"/>
    <property type="evidence" value="ECO:0007669"/>
    <property type="project" value="TreeGrafter"/>
</dbReference>
<sequence>MSSNSLIPLAIVGIGCRLPGGATGPEKLWDLLSGGRSAWSKVPAERWNEDAFLHPDPDDRNGTNNHSGGHFIDQDLAVFDAGFFNITPQEAASMDPQQRLLLETAYEALESAGIPHTSIDGSNTSVHVAMFTRDYDRNVYKDMASVPKYQVTGTGEAIMANRISHIFNLHGPSMTIDTGCSGAMTAVSQACLSLRSGDCDVALAGAVNLILSPDHHISMSNLHMLNAEGKSYAFDSRGAGYGRGEGVATLVIKRLDDAIRCRDPIRAVIRDAVINQDGRTAGITLPSGEAQAQLERKALQRVGLEPNDITYVEAHGTGTAAGDTAELEALSSVFCADRDSPLHVGSVKSNIGHLEGASGMAALIKATLMLEKQAIPPSVNFSQPKETLKLDEWNVKIPAALQPWPRGAPSRISVNSFGYGGTNAHAILERAPEYVTDQADNTVHRLFLFSAKTQSSLSMAIKNVETWLADEDDTLSLRDLSYTLNQRRSLMPWRFVCVAASRAELLEALAKESKTSSAVRIPANSNINLIFTGQGAQWPGMGRELLAVESFRKSFYRSRDTFRLLGASWDLVEELLRDKDSSRLKEPELSQPVTTAVQIALVDVLRSAGVSPNAVVGHSSGEIAAAYAAGYLSQDTAAKIAYFRGFSAGIAKKKGMKNGAMLATGLSETAAREYLARIVQGRATVACQNSPGSSTLSGDITAISELEEMLSKDSVFNRRLQVDAAYHSHHMQAAAEEYKQSLGDVSVKTPSTDVRFFSSVVGHELSNGFDSAYWTANLTSMVRYCDALQALCQSHLASPQSEETHQVFIEIGPHNALAGPTRQSISSLDKQPAYSYISALVRGSGAVESILGVLCESIKHGCHVEPAAFRELDGIGKEANVLYNMPSYAWDHSKRHWNEPRLSKDYRLRKHPYHDLCGLRMTDHSPLRPSWRHMIGVEGLPWLKDHVVDDAVIFPGAGYLCMVIEAIRQLAIDTSVTKEVETVVLRDISFVKALVVPESPDRVEVQLNFCPGAGSNGNVHDFVITAVSADGVWSEHCKGSVEVEYAAADGPQKALNVAVGFDEASKGLNETSEAAETILSQDIYDELDAVGNAYGPMFRGIDKAILQGQRSVSFVSVPDVVSGMPAQFMRPHLIHPTTLDILLHSSLPLVNRQVGRASIMPVRIDELALSARIHSKPSLSLAVVTTLTCSHTRGGDADILVYHDGRKTHHNPVMSVSGLELRTLASAGQKTGPESVRDICYEIEWHQDVDFISAESLRREGSFSSVAQKWYTIDLATDIYIRRCLQHLEEHALDTASKHHQLQVDWMKSIVAEPTAPTDLTEAKILELSSYQGVEGEFLARLGPALPDIVTGRVNPLQLMLEDGLLYRVYADDSSKRCYDLMAQYLKMKSFKQSGLNVLEIGAGTGGATLPFLQALEANRNRPAAFDFTDISAGFFENAREKLKGWSTVVNFRALDIEKDPKGQGFTEGFYDIVLACNVLHATPSIVSTLSKVQRLLKPGGVLLLLEITKPRHYHNVTFGTLPGWWKGVEEGRATGPLLSPQDWSKRMRQASLDMQLEVYDDAETPMSSLIVAKSMPGDVTETNQVQIILNSGLSHVVEDFSGQVSTKLGAQGFDVSLTSWDEMTVRTAGSAIQVVVDDGEHPVLFGVSSATFQSITQVLQAPSRVLWISAPGDARYSENPLKHLITGVSRTAHAENDELKMITVDVQQSVGQQEADKSLTEFLSGLVSSLSQANAPILEREYVYKNGQVAIPRVIPSPNIQSWMPGSTVELTKMMPFQNGQKAWMLDVQRSEAIKTPIFMENTALRETLGDNEVDIEVDAIGVPELLAQHAINGFAGKVIAVGSNIVDLKVEDHVVTFAGTLYPNRVRVPRSQTQVIPHDVSLVTAAAALVPLMTSFHALTNIATGNKSVILVHGATEITAMSAVAAAKACGSTVIQTVSSNMSHEALGEVASTLADHVIPEKGYSSKHQLQKALGQAKVDVILSFSIDGISREVVQTLKPFGHFIHVQSDSKLSLPMDLSRYLLPNVTVSQFSMDAVVRTQPQAVASVFCEAVDALVTFKTGLKAVNVNVVSQPVTELEKLFKLESQRRRGHSTVWALRVDDCLVRTRTSERSSLSMDPDAAYVISGGRGDLGRRFIRLMSAAGARHFVTLSRGILSSHKEITSLQTELHELYGPDIVIQDIQCDIADLNDVQSALSIIKAQGLPSVRGVIQAAVALEDSTLNSMTSGIFNRVLGAKVRGTMNLRNIFSPEGLDFFICLSSAVTIIGTSGQANYNAGNAVQDALAQFSTNDGCHYMSLNVGTIEGADATADSQTRIQALRRQGLTSITPEELLSFFRYAISPEARKGPGCRQAVIGFTPESLSHTTAANGTAHSPMFTHVRERDDDKTSEKECGGKKTFKEIIAETQDLDKISHLMAIWIGEKVANLVAADSSEFHLNSSIANLYLDSLIIIELRNWINREFEASVSISETMESKDFLSLGTKVASRSALVTAGVSSKDSTSYSEALSVDTATSISLAPSSPPIAKPETLWAQLPHIPAPDIDAALDMLIESRKGICTKAELDETLRAAAELQDIERGIRDTIISKFTGNDARLKFYERVLHLERREPLQDHAVFYLGHLVDEAPKHTQAERAAIITRSALDFKTQLERGNLEQNAINGSPLCMQTLQWLFHSAQEPGQKLDSMTKYRASNDVVIMRRGHLFLATVHNDDGPAALVSLFEDIITRSEDGISALSVLTSHTRDKWAQLKSSLENVANNAALTEAIQSCAFIICLDEGTPIDPSQRATSQLLNDRHICNRWLDKTLQFSVAENGVSSLIGLNSTLDGLSVKQLHEAVTDQILHHTRDHMDSLLESHEKGPTMFLSSLQELKFNMPSAIITGIEEQKLHNLRRYPSVAAFRQNYARLNRVFLGSNGLRSKATVLMGIVFAVRLFYGRFEPVWETVTMAKYARGRTDWLQVVTPDVVEWIESAIGGLSSDESTSMLARLRDSTTKNTQNVRQVANGRGFVEPLYALQAFLEGEGQELPQLFRSESWKHSDRNATPKLVKTDCLGSGGWLRMQEAGFLMPHPNSLFIHYEVHHDDPLILVQGREEDVSWFHECLDEAVSTIRSLIDRHA</sequence>
<dbReference type="Pfam" id="PF23114">
    <property type="entry name" value="NAD-bd_HRPKS_sdrA"/>
    <property type="match status" value="1"/>
</dbReference>
<dbReference type="SUPFAM" id="SSF52777">
    <property type="entry name" value="CoA-dependent acyltransferases"/>
    <property type="match status" value="2"/>
</dbReference>
<dbReference type="Gene3D" id="3.40.50.720">
    <property type="entry name" value="NAD(P)-binding Rossmann-like Domain"/>
    <property type="match status" value="2"/>
</dbReference>
<evidence type="ECO:0000256" key="6">
    <source>
        <dbReference type="ARBA" id="ARBA00023268"/>
    </source>
</evidence>
<dbReference type="Gene3D" id="3.90.180.10">
    <property type="entry name" value="Medium-chain alcohol dehydrogenases, catalytic domain"/>
    <property type="match status" value="1"/>
</dbReference>
<dbReference type="SMART" id="SM00829">
    <property type="entry name" value="PKS_ER"/>
    <property type="match status" value="1"/>
</dbReference>
<dbReference type="Pfam" id="PF16197">
    <property type="entry name" value="KAsynt_C_assoc"/>
    <property type="match status" value="1"/>
</dbReference>
<dbReference type="InterPro" id="IPR013968">
    <property type="entry name" value="PKS_KR"/>
</dbReference>
<evidence type="ECO:0000256" key="2">
    <source>
        <dbReference type="ARBA" id="ARBA00022553"/>
    </source>
</evidence>
<dbReference type="PANTHER" id="PTHR43775">
    <property type="entry name" value="FATTY ACID SYNTHASE"/>
    <property type="match status" value="1"/>
</dbReference>
<dbReference type="Gene3D" id="3.30.559.10">
    <property type="entry name" value="Chloramphenicol acetyltransferase-like domain"/>
    <property type="match status" value="1"/>
</dbReference>
<dbReference type="InterPro" id="IPR042104">
    <property type="entry name" value="PKS_dehydratase_sf"/>
</dbReference>
<feature type="region of interest" description="N-terminal hotdog fold" evidence="8">
    <location>
        <begin position="914"/>
        <end position="1048"/>
    </location>
</feature>
<dbReference type="Gene3D" id="3.10.129.110">
    <property type="entry name" value="Polyketide synthase dehydratase"/>
    <property type="match status" value="1"/>
</dbReference>
<dbReference type="InterPro" id="IPR016036">
    <property type="entry name" value="Malonyl_transacylase_ACP-bd"/>
</dbReference>
<keyword evidence="6" id="KW-0511">Multifunctional enzyme</keyword>
<dbReference type="PROSITE" id="PS52019">
    <property type="entry name" value="PKS_MFAS_DH"/>
    <property type="match status" value="1"/>
</dbReference>
<evidence type="ECO:0000259" key="10">
    <source>
        <dbReference type="PROSITE" id="PS52004"/>
    </source>
</evidence>
<dbReference type="InterPro" id="IPR057326">
    <property type="entry name" value="KR_dom"/>
</dbReference>
<dbReference type="SUPFAM" id="SSF47336">
    <property type="entry name" value="ACP-like"/>
    <property type="match status" value="1"/>
</dbReference>
<dbReference type="InterPro" id="IPR036291">
    <property type="entry name" value="NAD(P)-bd_dom_sf"/>
</dbReference>
<evidence type="ECO:0000256" key="8">
    <source>
        <dbReference type="PROSITE-ProRule" id="PRU01363"/>
    </source>
</evidence>
<comment type="caution">
    <text evidence="12">The sequence shown here is derived from an EMBL/GenBank/DDBJ whole genome shotgun (WGS) entry which is preliminary data.</text>
</comment>